<evidence type="ECO:0000313" key="1">
    <source>
        <dbReference type="EMBL" id="EQC30028.1"/>
    </source>
</evidence>
<keyword evidence="2" id="KW-1185">Reference proteome</keyword>
<dbReference type="RefSeq" id="XP_008616595.1">
    <property type="nucleotide sequence ID" value="XM_008618373.1"/>
</dbReference>
<accession>T0RCU2</accession>
<gene>
    <name evidence="1" type="ORF">SDRG_12308</name>
</gene>
<dbReference type="InParanoid" id="T0RCU2"/>
<dbReference type="VEuPathDB" id="FungiDB:SDRG_12308"/>
<evidence type="ECO:0000313" key="2">
    <source>
        <dbReference type="Proteomes" id="UP000030762"/>
    </source>
</evidence>
<sequence length="493" mass="53422">MAHQRPRHVQASVLDLAGVPVAIVQYTPTPHDVVSFLEALPAAMRSPGLAAVLQLLSAPSGATHWPVLCLNDLSDDTIDSIGAIINIVNAVRITGVCFSERWPRDPNFNVPFCGFVAKWAAKVTTVDLATTCLPKHRDECCRALARCTRLKRVGITIDEPGFLEAVTSPAHCVSELELAVIRFRYVPAASTMAAAQRWLASGHACSLVLRNLNPPTDAGLVCALVSSPTLASLRMDQSHALFISLATYIEEQTVCGRFILTGLRPLPALKTLVLRSIRNVGLGQHIFALVAQSLVLEHLCFEYMDLRGVVATQPRVSSSTTLRTLAFNCVVLSESSLEATLTWITRSRHLESITWHDVEYFSVHAGCAANALRRCIDAGACRVRFANCGIDTNGATVLAAALLETHARVAFDLDLSGNLMGLRGVQALLTAVATCTNVSVKLPLWCKDFVENNNCLPVVKMRAADVAIYAIRCLLPEPYICQLHNDARVVVSS</sequence>
<dbReference type="AlphaFoldDB" id="T0RCU2"/>
<dbReference type="Gene3D" id="3.80.10.10">
    <property type="entry name" value="Ribonuclease Inhibitor"/>
    <property type="match status" value="1"/>
</dbReference>
<dbReference type="OrthoDB" id="10335357at2759"/>
<protein>
    <recommendedName>
        <fullName evidence="3">F-box domain-containing protein</fullName>
    </recommendedName>
</protein>
<proteinExistence type="predicted"/>
<dbReference type="OMA" id="PAHCVSE"/>
<dbReference type="SUPFAM" id="SSF52047">
    <property type="entry name" value="RNI-like"/>
    <property type="match status" value="1"/>
</dbReference>
<organism evidence="1 2">
    <name type="scientific">Saprolegnia diclina (strain VS20)</name>
    <dbReference type="NCBI Taxonomy" id="1156394"/>
    <lineage>
        <taxon>Eukaryota</taxon>
        <taxon>Sar</taxon>
        <taxon>Stramenopiles</taxon>
        <taxon>Oomycota</taxon>
        <taxon>Saprolegniomycetes</taxon>
        <taxon>Saprolegniales</taxon>
        <taxon>Saprolegniaceae</taxon>
        <taxon>Saprolegnia</taxon>
    </lineage>
</organism>
<dbReference type="Proteomes" id="UP000030762">
    <property type="component" value="Unassembled WGS sequence"/>
</dbReference>
<name>T0RCU2_SAPDV</name>
<dbReference type="GeneID" id="19953035"/>
<dbReference type="InterPro" id="IPR032675">
    <property type="entry name" value="LRR_dom_sf"/>
</dbReference>
<reference evidence="1 2" key="1">
    <citation type="submission" date="2012-04" db="EMBL/GenBank/DDBJ databases">
        <title>The Genome Sequence of Saprolegnia declina VS20.</title>
        <authorList>
            <consortium name="The Broad Institute Genome Sequencing Platform"/>
            <person name="Russ C."/>
            <person name="Nusbaum C."/>
            <person name="Tyler B."/>
            <person name="van West P."/>
            <person name="Dieguez-Uribeondo J."/>
            <person name="de Bruijn I."/>
            <person name="Tripathy S."/>
            <person name="Jiang R."/>
            <person name="Young S.K."/>
            <person name="Zeng Q."/>
            <person name="Gargeya S."/>
            <person name="Fitzgerald M."/>
            <person name="Haas B."/>
            <person name="Abouelleil A."/>
            <person name="Alvarado L."/>
            <person name="Arachchi H.M."/>
            <person name="Berlin A."/>
            <person name="Chapman S.B."/>
            <person name="Goldberg J."/>
            <person name="Griggs A."/>
            <person name="Gujja S."/>
            <person name="Hansen M."/>
            <person name="Howarth C."/>
            <person name="Imamovic A."/>
            <person name="Larimer J."/>
            <person name="McCowen C."/>
            <person name="Montmayeur A."/>
            <person name="Murphy C."/>
            <person name="Neiman D."/>
            <person name="Pearson M."/>
            <person name="Priest M."/>
            <person name="Roberts A."/>
            <person name="Saif S."/>
            <person name="Shea T."/>
            <person name="Sisk P."/>
            <person name="Sykes S."/>
            <person name="Wortman J."/>
            <person name="Nusbaum C."/>
            <person name="Birren B."/>
        </authorList>
    </citation>
    <scope>NUCLEOTIDE SEQUENCE [LARGE SCALE GENOMIC DNA]</scope>
    <source>
        <strain evidence="1 2">VS20</strain>
    </source>
</reference>
<dbReference type="EMBL" id="JH767179">
    <property type="protein sequence ID" value="EQC30028.1"/>
    <property type="molecule type" value="Genomic_DNA"/>
</dbReference>
<evidence type="ECO:0008006" key="3">
    <source>
        <dbReference type="Google" id="ProtNLM"/>
    </source>
</evidence>